<accession>A0A0A2WGM3</accession>
<evidence type="ECO:0000256" key="4">
    <source>
        <dbReference type="ARBA" id="ARBA00022801"/>
    </source>
</evidence>
<dbReference type="Gene3D" id="3.90.1680.10">
    <property type="entry name" value="SOS response associated peptidase-like"/>
    <property type="match status" value="1"/>
</dbReference>
<protein>
    <recommendedName>
        <fullName evidence="8">Abasic site processing protein</fullName>
        <ecNumber evidence="8">3.4.-.-</ecNumber>
    </recommendedName>
</protein>
<evidence type="ECO:0000256" key="6">
    <source>
        <dbReference type="ARBA" id="ARBA00023125"/>
    </source>
</evidence>
<keyword evidence="4 8" id="KW-0378">Hydrolase</keyword>
<dbReference type="InterPro" id="IPR036590">
    <property type="entry name" value="SRAP-like"/>
</dbReference>
<keyword evidence="2 8" id="KW-0645">Protease</keyword>
<comment type="caution">
    <text evidence="9">The sequence shown here is derived from an EMBL/GenBank/DDBJ whole genome shotgun (WGS) entry which is preliminary data.</text>
</comment>
<dbReference type="GO" id="GO:0106300">
    <property type="term" value="P:protein-DNA covalent cross-linking repair"/>
    <property type="evidence" value="ECO:0007669"/>
    <property type="project" value="InterPro"/>
</dbReference>
<dbReference type="Pfam" id="PF02586">
    <property type="entry name" value="SRAP"/>
    <property type="match status" value="1"/>
</dbReference>
<comment type="similarity">
    <text evidence="1 8">Belongs to the SOS response-associated peptidase family.</text>
</comment>
<keyword evidence="5" id="KW-0190">Covalent protein-DNA linkage</keyword>
<evidence type="ECO:0000256" key="2">
    <source>
        <dbReference type="ARBA" id="ARBA00022670"/>
    </source>
</evidence>
<keyword evidence="6" id="KW-0238">DNA-binding</keyword>
<dbReference type="PANTHER" id="PTHR13604">
    <property type="entry name" value="DC12-RELATED"/>
    <property type="match status" value="1"/>
</dbReference>
<dbReference type="EC" id="3.4.-.-" evidence="8"/>
<dbReference type="STRING" id="1300345.LF41_2986"/>
<evidence type="ECO:0000256" key="8">
    <source>
        <dbReference type="RuleBase" id="RU364100"/>
    </source>
</evidence>
<dbReference type="InterPro" id="IPR003738">
    <property type="entry name" value="SRAP"/>
</dbReference>
<proteinExistence type="inferred from homology"/>
<dbReference type="eggNOG" id="COG2135">
    <property type="taxonomic scope" value="Bacteria"/>
</dbReference>
<keyword evidence="3" id="KW-0227">DNA damage</keyword>
<dbReference type="PATRIC" id="fig|1300345.3.peg.1530"/>
<dbReference type="GO" id="GO:0008233">
    <property type="term" value="F:peptidase activity"/>
    <property type="evidence" value="ECO:0007669"/>
    <property type="project" value="UniProtKB-KW"/>
</dbReference>
<keyword evidence="7" id="KW-0456">Lyase</keyword>
<dbReference type="GO" id="GO:0003697">
    <property type="term" value="F:single-stranded DNA binding"/>
    <property type="evidence" value="ECO:0007669"/>
    <property type="project" value="InterPro"/>
</dbReference>
<dbReference type="OrthoDB" id="6192129at2"/>
<sequence length="230" mass="25394">MCGRFTRDFTWQQVREFSHMLDLVVPAEDPAPAWNIAPTDPHPVIVAHGDGGLVQEMRWGLLPPWQKDTKLAFATINARLESVAEKPAFRGAWKQRRAIVPASGYYEWPVIDGKKRPHWIRLAESPVMLFGGVWETRSDGAGGSLLTYSIVTRAADPVIRPVHDRMPLILPPEVLQDWLHGDAEQAMAIAHAVPEPALVFHEVGAAVGNVRNQGAQLIEPLACPADGLFP</sequence>
<evidence type="ECO:0000256" key="5">
    <source>
        <dbReference type="ARBA" id="ARBA00023124"/>
    </source>
</evidence>
<gene>
    <name evidence="9" type="ORF">LF41_2986</name>
</gene>
<evidence type="ECO:0000313" key="9">
    <source>
        <dbReference type="EMBL" id="KGQ19336.1"/>
    </source>
</evidence>
<organism evidence="9 10">
    <name type="scientific">Lysobacter dokdonensis DS-58</name>
    <dbReference type="NCBI Taxonomy" id="1300345"/>
    <lineage>
        <taxon>Bacteria</taxon>
        <taxon>Pseudomonadati</taxon>
        <taxon>Pseudomonadota</taxon>
        <taxon>Gammaproteobacteria</taxon>
        <taxon>Lysobacterales</taxon>
        <taxon>Lysobacteraceae</taxon>
        <taxon>Noviluteimonas</taxon>
    </lineage>
</organism>
<dbReference type="GO" id="GO:0006508">
    <property type="term" value="P:proteolysis"/>
    <property type="evidence" value="ECO:0007669"/>
    <property type="project" value="UniProtKB-KW"/>
</dbReference>
<dbReference type="RefSeq" id="WP_036168288.1">
    <property type="nucleotide sequence ID" value="NZ_JRKJ01000008.1"/>
</dbReference>
<evidence type="ECO:0000256" key="7">
    <source>
        <dbReference type="ARBA" id="ARBA00023239"/>
    </source>
</evidence>
<reference evidence="9 10" key="1">
    <citation type="submission" date="2014-09" db="EMBL/GenBank/DDBJ databases">
        <title>Genome sequences of Lysobacter dokdonensis DS-58.</title>
        <authorList>
            <person name="Kim J.F."/>
            <person name="Kwak M.-J."/>
        </authorList>
    </citation>
    <scope>NUCLEOTIDE SEQUENCE [LARGE SCALE GENOMIC DNA]</scope>
    <source>
        <strain evidence="9 10">DS-58</strain>
    </source>
</reference>
<dbReference type="EMBL" id="JRKJ01000008">
    <property type="protein sequence ID" value="KGQ19336.1"/>
    <property type="molecule type" value="Genomic_DNA"/>
</dbReference>
<keyword evidence="10" id="KW-1185">Reference proteome</keyword>
<evidence type="ECO:0000256" key="3">
    <source>
        <dbReference type="ARBA" id="ARBA00022763"/>
    </source>
</evidence>
<dbReference type="PANTHER" id="PTHR13604:SF0">
    <property type="entry name" value="ABASIC SITE PROCESSING PROTEIN HMCES"/>
    <property type="match status" value="1"/>
</dbReference>
<dbReference type="Proteomes" id="UP000030518">
    <property type="component" value="Unassembled WGS sequence"/>
</dbReference>
<evidence type="ECO:0000256" key="1">
    <source>
        <dbReference type="ARBA" id="ARBA00008136"/>
    </source>
</evidence>
<dbReference type="AlphaFoldDB" id="A0A0A2WGM3"/>
<dbReference type="GO" id="GO:0016829">
    <property type="term" value="F:lyase activity"/>
    <property type="evidence" value="ECO:0007669"/>
    <property type="project" value="UniProtKB-KW"/>
</dbReference>
<name>A0A0A2WGM3_9GAMM</name>
<dbReference type="SUPFAM" id="SSF143081">
    <property type="entry name" value="BB1717-like"/>
    <property type="match status" value="1"/>
</dbReference>
<evidence type="ECO:0000313" key="10">
    <source>
        <dbReference type="Proteomes" id="UP000030518"/>
    </source>
</evidence>